<sequence>MELAMAAFHATTFYSSTSRWSPAASFRARAMDLHSCSSQWWLRRDDSRLLLCPWRGAHGNGYDDLVRR</sequence>
<organism evidence="1 2">
    <name type="scientific">Vigna unguiculata</name>
    <name type="common">Cowpea</name>
    <dbReference type="NCBI Taxonomy" id="3917"/>
    <lineage>
        <taxon>Eukaryota</taxon>
        <taxon>Viridiplantae</taxon>
        <taxon>Streptophyta</taxon>
        <taxon>Embryophyta</taxon>
        <taxon>Tracheophyta</taxon>
        <taxon>Spermatophyta</taxon>
        <taxon>Magnoliopsida</taxon>
        <taxon>eudicotyledons</taxon>
        <taxon>Gunneridae</taxon>
        <taxon>Pentapetalae</taxon>
        <taxon>rosids</taxon>
        <taxon>fabids</taxon>
        <taxon>Fabales</taxon>
        <taxon>Fabaceae</taxon>
        <taxon>Papilionoideae</taxon>
        <taxon>50 kb inversion clade</taxon>
        <taxon>NPAAA clade</taxon>
        <taxon>indigoferoid/millettioid clade</taxon>
        <taxon>Phaseoleae</taxon>
        <taxon>Vigna</taxon>
    </lineage>
</organism>
<gene>
    <name evidence="1" type="ORF">DEO72_LG9g1862</name>
</gene>
<reference evidence="1 2" key="1">
    <citation type="submission" date="2019-04" db="EMBL/GenBank/DDBJ databases">
        <title>An improved genome assembly and genetic linkage map for asparagus bean, Vigna unguiculata ssp. sesquipedialis.</title>
        <authorList>
            <person name="Xia Q."/>
            <person name="Zhang R."/>
            <person name="Dong Y."/>
        </authorList>
    </citation>
    <scope>NUCLEOTIDE SEQUENCE [LARGE SCALE GENOMIC DNA]</scope>
    <source>
        <tissue evidence="1">Leaf</tissue>
    </source>
</reference>
<name>A0A4D6N0P5_VIGUN</name>
<accession>A0A4D6N0P5</accession>
<evidence type="ECO:0000313" key="2">
    <source>
        <dbReference type="Proteomes" id="UP000501690"/>
    </source>
</evidence>
<dbReference type="EMBL" id="CP039353">
    <property type="protein sequence ID" value="QCE06848.1"/>
    <property type="molecule type" value="Genomic_DNA"/>
</dbReference>
<evidence type="ECO:0000313" key="1">
    <source>
        <dbReference type="EMBL" id="QCE06848.1"/>
    </source>
</evidence>
<dbReference type="AlphaFoldDB" id="A0A4D6N0P5"/>
<protein>
    <submittedName>
        <fullName evidence="1">Uncharacterized protein</fullName>
    </submittedName>
</protein>
<dbReference type="Proteomes" id="UP000501690">
    <property type="component" value="Linkage Group LG9"/>
</dbReference>
<proteinExistence type="predicted"/>
<keyword evidence="2" id="KW-1185">Reference proteome</keyword>